<evidence type="ECO:0000259" key="9">
    <source>
        <dbReference type="PROSITE" id="PS50048"/>
    </source>
</evidence>
<keyword evidence="6" id="KW-0539">Nucleus</keyword>
<organism evidence="11 12">
    <name type="scientific">Aspergillus bertholletiae</name>
    <dbReference type="NCBI Taxonomy" id="1226010"/>
    <lineage>
        <taxon>Eukaryota</taxon>
        <taxon>Fungi</taxon>
        <taxon>Dikarya</taxon>
        <taxon>Ascomycota</taxon>
        <taxon>Pezizomycotina</taxon>
        <taxon>Eurotiomycetes</taxon>
        <taxon>Eurotiomycetidae</taxon>
        <taxon>Eurotiales</taxon>
        <taxon>Aspergillaceae</taxon>
        <taxon>Aspergillus</taxon>
        <taxon>Aspergillus subgen. Circumdati</taxon>
    </lineage>
</organism>
<evidence type="ECO:0000256" key="5">
    <source>
        <dbReference type="ARBA" id="ARBA00023163"/>
    </source>
</evidence>
<dbReference type="GO" id="GO:0009893">
    <property type="term" value="P:positive regulation of metabolic process"/>
    <property type="evidence" value="ECO:0007669"/>
    <property type="project" value="UniProtKB-ARBA"/>
</dbReference>
<dbReference type="PROSITE" id="PS00463">
    <property type="entry name" value="ZN2_CY6_FUNGAL_1"/>
    <property type="match status" value="1"/>
</dbReference>
<accession>A0A5N7AQI4</accession>
<evidence type="ECO:0000256" key="1">
    <source>
        <dbReference type="ARBA" id="ARBA00022723"/>
    </source>
</evidence>
<dbReference type="GO" id="GO:0008270">
    <property type="term" value="F:zinc ion binding"/>
    <property type="evidence" value="ECO:0007669"/>
    <property type="project" value="UniProtKB-KW"/>
</dbReference>
<name>A0A5N7AQI4_9EURO</name>
<keyword evidence="12" id="KW-1185">Reference proteome</keyword>
<keyword evidence="2" id="KW-0862">Zinc</keyword>
<sequence length="847" mass="94172">MFSCTQCDRSYQSQSSLARHLRNHSIRLSQHVCTACNVAFSRRDLLSRHLRIHNRASPTKRPTRATQAREKVSATGRRRCHTACEPCRKARVRCNGEHPCATCTVTQRECKYSIRSHRLRVSAVPEAAHTSPVTPSSNESHAPQLECPRPEGTPGSVDSRDEGLVSPCNVAMIAPELVSHPVSTTLNPSPNPLATLSDLGAPSDLGLLDAISWPWMYESLYLQGDPWDVFPTPVTPDFSTHTSTMPAPLSEPTLDTAPVATTMTMTTGGSREYGLAGSRSQSPSQEQLLTELTTYATQPRLEAYEARRCYWRSMSLRVAKAFGIGDWQAAHAAPTLLCMINLYRQHFGVLWPLLGPQDDDADTIHPLLFLVLASIGALYGTAAEGAFGVALHEHIRNVLLAPLFSIEEVEESLLPLGQARLLIQVAALYFGQRRAFSYAQHLGAVVITQARRMDLFSARRTAQLPTTDLSPEAQVRAWWQVEARKRLAFGILRADVFTSVLMNSRPLLSAEEIELELPAPDRLWNPTEPLPTDALARQITASASSIPHLPFCDLVRIALDRSEALLDMEPAHYELLLFGLQEPVWRFSHDPTLFLRLTGTNSLPDVTHIGHTTSDWRRPSTVPTDQLGQAHRRMQDLRDNRVQLVEALHKWNRTFNGVRATRPVEDSRTTLMSSLLLFKLSFLRLTAPLEELHSVAYALSNHKSVDNRRLCTLTLWARSPDARVAADFSSHIWHLLAQETKRSVEDRAKHNLLALAGLHHATVTLWVFAGAQAEDTLDVDLPTLGDAEEAIPLCPRESPRVVQRIINLSRLLAPMGCTSFTAAAERLSHYTFPARTSNPGGVFSFQH</sequence>
<dbReference type="PANTHER" id="PTHR47660:SF7">
    <property type="entry name" value="TRANSCRIPTION FACTOR WITH C2H2 AND ZN(2)-CYS(6) DNA BINDING DOMAIN (EUROFUNG)"/>
    <property type="match status" value="1"/>
</dbReference>
<dbReference type="Pfam" id="PF00096">
    <property type="entry name" value="zf-C2H2"/>
    <property type="match status" value="2"/>
</dbReference>
<keyword evidence="7" id="KW-0863">Zinc-finger</keyword>
<dbReference type="GO" id="GO:0006351">
    <property type="term" value="P:DNA-templated transcription"/>
    <property type="evidence" value="ECO:0007669"/>
    <property type="project" value="InterPro"/>
</dbReference>
<dbReference type="InterPro" id="IPR007219">
    <property type="entry name" value="XnlR_reg_dom"/>
</dbReference>
<evidence type="ECO:0000256" key="6">
    <source>
        <dbReference type="ARBA" id="ARBA00023242"/>
    </source>
</evidence>
<dbReference type="InterPro" id="IPR001138">
    <property type="entry name" value="Zn2Cys6_DnaBD"/>
</dbReference>
<dbReference type="EMBL" id="ML736375">
    <property type="protein sequence ID" value="KAE8372125.1"/>
    <property type="molecule type" value="Genomic_DNA"/>
</dbReference>
<evidence type="ECO:0000259" key="10">
    <source>
        <dbReference type="PROSITE" id="PS50157"/>
    </source>
</evidence>
<proteinExistence type="predicted"/>
<evidence type="ECO:0000256" key="3">
    <source>
        <dbReference type="ARBA" id="ARBA00023015"/>
    </source>
</evidence>
<dbReference type="Pfam" id="PF04082">
    <property type="entry name" value="Fungal_trans"/>
    <property type="match status" value="1"/>
</dbReference>
<feature type="compositionally biased region" description="Polar residues" evidence="8">
    <location>
        <begin position="131"/>
        <end position="141"/>
    </location>
</feature>
<dbReference type="InterPro" id="IPR036864">
    <property type="entry name" value="Zn2-C6_fun-type_DNA-bd_sf"/>
</dbReference>
<dbReference type="AlphaFoldDB" id="A0A5N7AQI4"/>
<evidence type="ECO:0000313" key="11">
    <source>
        <dbReference type="EMBL" id="KAE8372125.1"/>
    </source>
</evidence>
<keyword evidence="5" id="KW-0804">Transcription</keyword>
<feature type="domain" description="C2H2-type" evidence="10">
    <location>
        <begin position="2"/>
        <end position="25"/>
    </location>
</feature>
<dbReference type="SMART" id="SM00066">
    <property type="entry name" value="GAL4"/>
    <property type="match status" value="1"/>
</dbReference>
<feature type="domain" description="C2H2-type" evidence="10">
    <location>
        <begin position="31"/>
        <end position="58"/>
    </location>
</feature>
<keyword evidence="3" id="KW-0805">Transcription regulation</keyword>
<dbReference type="OrthoDB" id="654211at2759"/>
<keyword evidence="1" id="KW-0479">Metal-binding</keyword>
<evidence type="ECO:0000256" key="7">
    <source>
        <dbReference type="PROSITE-ProRule" id="PRU00042"/>
    </source>
</evidence>
<dbReference type="Gene3D" id="3.30.160.60">
    <property type="entry name" value="Classic Zinc Finger"/>
    <property type="match status" value="1"/>
</dbReference>
<evidence type="ECO:0000256" key="2">
    <source>
        <dbReference type="ARBA" id="ARBA00022833"/>
    </source>
</evidence>
<evidence type="ECO:0000256" key="8">
    <source>
        <dbReference type="SAM" id="MobiDB-lite"/>
    </source>
</evidence>
<dbReference type="InterPro" id="IPR013087">
    <property type="entry name" value="Znf_C2H2_type"/>
</dbReference>
<keyword evidence="4" id="KW-0238">DNA-binding</keyword>
<protein>
    <recommendedName>
        <fullName evidence="13">Fungal-specific transcription factor domain-containing protein</fullName>
    </recommendedName>
</protein>
<dbReference type="GO" id="GO:0000981">
    <property type="term" value="F:DNA-binding transcription factor activity, RNA polymerase II-specific"/>
    <property type="evidence" value="ECO:0007669"/>
    <property type="project" value="InterPro"/>
</dbReference>
<evidence type="ECO:0000313" key="12">
    <source>
        <dbReference type="Proteomes" id="UP000326198"/>
    </source>
</evidence>
<dbReference type="Gene3D" id="4.10.240.10">
    <property type="entry name" value="Zn(2)-C6 fungal-type DNA-binding domain"/>
    <property type="match status" value="1"/>
</dbReference>
<feature type="domain" description="Zn(2)-C6 fungal-type" evidence="9">
    <location>
        <begin position="83"/>
        <end position="112"/>
    </location>
</feature>
<dbReference type="GO" id="GO:0003677">
    <property type="term" value="F:DNA binding"/>
    <property type="evidence" value="ECO:0007669"/>
    <property type="project" value="UniProtKB-KW"/>
</dbReference>
<feature type="region of interest" description="Disordered" evidence="8">
    <location>
        <begin position="123"/>
        <end position="163"/>
    </location>
</feature>
<dbReference type="SMART" id="SM00355">
    <property type="entry name" value="ZnF_C2H2"/>
    <property type="match status" value="2"/>
</dbReference>
<gene>
    <name evidence="11" type="ORF">BDV26DRAFT_302216</name>
</gene>
<dbReference type="CDD" id="cd12148">
    <property type="entry name" value="fungal_TF_MHR"/>
    <property type="match status" value="1"/>
</dbReference>
<dbReference type="SUPFAM" id="SSF57701">
    <property type="entry name" value="Zn2/Cys6 DNA-binding domain"/>
    <property type="match status" value="1"/>
</dbReference>
<dbReference type="Pfam" id="PF00172">
    <property type="entry name" value="Zn_clus"/>
    <property type="match status" value="1"/>
</dbReference>
<evidence type="ECO:0008006" key="13">
    <source>
        <dbReference type="Google" id="ProtNLM"/>
    </source>
</evidence>
<dbReference type="Proteomes" id="UP000326198">
    <property type="component" value="Unassembled WGS sequence"/>
</dbReference>
<reference evidence="11 12" key="1">
    <citation type="submission" date="2019-04" db="EMBL/GenBank/DDBJ databases">
        <title>Friends and foes A comparative genomics studyof 23 Aspergillus species from section Flavi.</title>
        <authorList>
            <consortium name="DOE Joint Genome Institute"/>
            <person name="Kjaerbolling I."/>
            <person name="Vesth T."/>
            <person name="Frisvad J.C."/>
            <person name="Nybo J.L."/>
            <person name="Theobald S."/>
            <person name="Kildgaard S."/>
            <person name="Isbrandt T."/>
            <person name="Kuo A."/>
            <person name="Sato A."/>
            <person name="Lyhne E.K."/>
            <person name="Kogle M.E."/>
            <person name="Wiebenga A."/>
            <person name="Kun R.S."/>
            <person name="Lubbers R.J."/>
            <person name="Makela M.R."/>
            <person name="Barry K."/>
            <person name="Chovatia M."/>
            <person name="Clum A."/>
            <person name="Daum C."/>
            <person name="Haridas S."/>
            <person name="He G."/>
            <person name="LaButti K."/>
            <person name="Lipzen A."/>
            <person name="Mondo S."/>
            <person name="Riley R."/>
            <person name="Salamov A."/>
            <person name="Simmons B.A."/>
            <person name="Magnuson J.K."/>
            <person name="Henrissat B."/>
            <person name="Mortensen U.H."/>
            <person name="Larsen T.O."/>
            <person name="Devries R.P."/>
            <person name="Grigoriev I.V."/>
            <person name="Machida M."/>
            <person name="Baker S.E."/>
            <person name="Andersen M.R."/>
        </authorList>
    </citation>
    <scope>NUCLEOTIDE SEQUENCE [LARGE SCALE GENOMIC DNA]</scope>
    <source>
        <strain evidence="11 12">IBT 29228</strain>
    </source>
</reference>
<dbReference type="InterPro" id="IPR036236">
    <property type="entry name" value="Znf_C2H2_sf"/>
</dbReference>
<dbReference type="SUPFAM" id="SSF57667">
    <property type="entry name" value="beta-beta-alpha zinc fingers"/>
    <property type="match status" value="1"/>
</dbReference>
<dbReference type="PANTHER" id="PTHR47660">
    <property type="entry name" value="TRANSCRIPTION FACTOR WITH C2H2 AND ZN(2)-CYS(6) DNA BINDING DOMAIN (EUROFUNG)-RELATED-RELATED"/>
    <property type="match status" value="1"/>
</dbReference>
<dbReference type="PROSITE" id="PS50048">
    <property type="entry name" value="ZN2_CY6_FUNGAL_2"/>
    <property type="match status" value="1"/>
</dbReference>
<dbReference type="PROSITE" id="PS00028">
    <property type="entry name" value="ZINC_FINGER_C2H2_1"/>
    <property type="match status" value="2"/>
</dbReference>
<dbReference type="PROSITE" id="PS50157">
    <property type="entry name" value="ZINC_FINGER_C2H2_2"/>
    <property type="match status" value="2"/>
</dbReference>
<evidence type="ECO:0000256" key="4">
    <source>
        <dbReference type="ARBA" id="ARBA00023125"/>
    </source>
</evidence>
<dbReference type="CDD" id="cd00067">
    <property type="entry name" value="GAL4"/>
    <property type="match status" value="1"/>
</dbReference>